<dbReference type="InterPro" id="IPR000073">
    <property type="entry name" value="AB_hydrolase_1"/>
</dbReference>
<dbReference type="EMBL" id="JAHMHK010000003">
    <property type="protein sequence ID" value="MBU4693726.1"/>
    <property type="molecule type" value="Genomic_DNA"/>
</dbReference>
<evidence type="ECO:0000259" key="2">
    <source>
        <dbReference type="Pfam" id="PF00561"/>
    </source>
</evidence>
<feature type="domain" description="AB hydrolase-1" evidence="2">
    <location>
        <begin position="26"/>
        <end position="253"/>
    </location>
</feature>
<dbReference type="PANTHER" id="PTHR43798">
    <property type="entry name" value="MONOACYLGLYCEROL LIPASE"/>
    <property type="match status" value="1"/>
</dbReference>
<gene>
    <name evidence="3" type="ORF">KQ878_02410</name>
</gene>
<name>A0ABS6DS26_9MOLU</name>
<dbReference type="PANTHER" id="PTHR43798:SF33">
    <property type="entry name" value="HYDROLASE, PUTATIVE (AFU_ORTHOLOGUE AFUA_2G14860)-RELATED"/>
    <property type="match status" value="1"/>
</dbReference>
<evidence type="ECO:0000313" key="4">
    <source>
        <dbReference type="Proteomes" id="UP000812267"/>
    </source>
</evidence>
<dbReference type="GO" id="GO:0016787">
    <property type="term" value="F:hydrolase activity"/>
    <property type="evidence" value="ECO:0007669"/>
    <property type="project" value="UniProtKB-KW"/>
</dbReference>
<dbReference type="InterPro" id="IPR050266">
    <property type="entry name" value="AB_hydrolase_sf"/>
</dbReference>
<organism evidence="3 4">
    <name type="scientific">Mycoplasma zalophidermidis</name>
    <dbReference type="NCBI Taxonomy" id="398174"/>
    <lineage>
        <taxon>Bacteria</taxon>
        <taxon>Bacillati</taxon>
        <taxon>Mycoplasmatota</taxon>
        <taxon>Mollicutes</taxon>
        <taxon>Mycoplasmataceae</taxon>
        <taxon>Mycoplasma</taxon>
    </lineage>
</organism>
<proteinExistence type="predicted"/>
<keyword evidence="4" id="KW-1185">Reference proteome</keyword>
<sequence length="268" mass="31516">MSKWFEYDGSSLLECLTKNNNCEQNLLILHGFASNFKHMKSIYENLNDKFNIYALNLPAHGESDYEPEWMDFKVFRNIILEFIQRLKLNNITLLGHSMGGALALLCAEKIPHLVDRVILLAPMNRTQLVYEDKFEYFYPRNINQYKNLAQIIFAKPENFLKNNKFMNSVKYYFNNKQETFNVLYPFGLTLNNEKYFAKIDRAISVADYPIYLINGTQDGIMPVKLTIKHFKKLNKNVESYLIKNSGHSMWLENFKDTFNIINKIVSDK</sequence>
<evidence type="ECO:0000256" key="1">
    <source>
        <dbReference type="ARBA" id="ARBA00022487"/>
    </source>
</evidence>
<comment type="caution">
    <text evidence="3">The sequence shown here is derived from an EMBL/GenBank/DDBJ whole genome shotgun (WGS) entry which is preliminary data.</text>
</comment>
<accession>A0ABS6DS26</accession>
<dbReference type="Proteomes" id="UP000812267">
    <property type="component" value="Unassembled WGS sequence"/>
</dbReference>
<protein>
    <submittedName>
        <fullName evidence="3">Alpha/beta hydrolase</fullName>
    </submittedName>
</protein>
<dbReference type="RefSeq" id="WP_216567866.1">
    <property type="nucleotide sequence ID" value="NZ_JAHMHK010000003.1"/>
</dbReference>
<evidence type="ECO:0000313" key="3">
    <source>
        <dbReference type="EMBL" id="MBU4693726.1"/>
    </source>
</evidence>
<keyword evidence="1" id="KW-0719">Serine esterase</keyword>
<dbReference type="Pfam" id="PF00561">
    <property type="entry name" value="Abhydrolase_1"/>
    <property type="match status" value="1"/>
</dbReference>
<keyword evidence="3" id="KW-0378">Hydrolase</keyword>
<reference evidence="3" key="1">
    <citation type="submission" date="2021-06" db="EMBL/GenBank/DDBJ databases">
        <title>Novel Mycoplasma species detected in California sea lions (Zalophus californianus) from the USA.</title>
        <authorList>
            <person name="Volokhov D.V."/>
            <person name="Furtak V.A."/>
            <person name="Zagorodnyaya T.A."/>
        </authorList>
    </citation>
    <scope>NUCLEOTIDE SEQUENCE [LARGE SCALE GENOMIC DNA]</scope>
    <source>
        <strain evidence="3">CSL 4779</strain>
    </source>
</reference>